<feature type="transmembrane region" description="Helical" evidence="9">
    <location>
        <begin position="270"/>
        <end position="289"/>
    </location>
</feature>
<organism evidence="10 11">
    <name type="scientific">Stackebrandtia endophytica</name>
    <dbReference type="NCBI Taxonomy" id="1496996"/>
    <lineage>
        <taxon>Bacteria</taxon>
        <taxon>Bacillati</taxon>
        <taxon>Actinomycetota</taxon>
        <taxon>Actinomycetes</taxon>
        <taxon>Glycomycetales</taxon>
        <taxon>Glycomycetaceae</taxon>
        <taxon>Stackebrandtia</taxon>
    </lineage>
</organism>
<keyword evidence="7 9" id="KW-0472">Membrane</keyword>
<reference evidence="10 11" key="1">
    <citation type="submission" date="2019-06" db="EMBL/GenBank/DDBJ databases">
        <title>Sequencing the genomes of 1000 actinobacteria strains.</title>
        <authorList>
            <person name="Klenk H.-P."/>
        </authorList>
    </citation>
    <scope>NUCLEOTIDE SEQUENCE [LARGE SCALE GENOMIC DNA]</scope>
    <source>
        <strain evidence="10 11">DSM 45928</strain>
    </source>
</reference>
<feature type="compositionally biased region" description="Acidic residues" evidence="8">
    <location>
        <begin position="44"/>
        <end position="53"/>
    </location>
</feature>
<feature type="transmembrane region" description="Helical" evidence="9">
    <location>
        <begin position="365"/>
        <end position="392"/>
    </location>
</feature>
<dbReference type="InParanoid" id="A0A543AXY7"/>
<feature type="transmembrane region" description="Helical" evidence="9">
    <location>
        <begin position="208"/>
        <end position="231"/>
    </location>
</feature>
<evidence type="ECO:0000313" key="11">
    <source>
        <dbReference type="Proteomes" id="UP000317043"/>
    </source>
</evidence>
<dbReference type="InterPro" id="IPR002549">
    <property type="entry name" value="AI-2E-like"/>
</dbReference>
<keyword evidence="3" id="KW-0813">Transport</keyword>
<keyword evidence="11" id="KW-1185">Reference proteome</keyword>
<name>A0A543AXY7_9ACTN</name>
<keyword evidence="4" id="KW-1003">Cell membrane</keyword>
<protein>
    <submittedName>
        <fullName evidence="10">Putative PurR-regulated permease PerM</fullName>
    </submittedName>
</protein>
<evidence type="ECO:0000256" key="7">
    <source>
        <dbReference type="ARBA" id="ARBA00023136"/>
    </source>
</evidence>
<dbReference type="EMBL" id="VFOW01000001">
    <property type="protein sequence ID" value="TQL77442.1"/>
    <property type="molecule type" value="Genomic_DNA"/>
</dbReference>
<evidence type="ECO:0000256" key="3">
    <source>
        <dbReference type="ARBA" id="ARBA00022448"/>
    </source>
</evidence>
<feature type="transmembrane region" description="Helical" evidence="9">
    <location>
        <begin position="92"/>
        <end position="114"/>
    </location>
</feature>
<dbReference type="PANTHER" id="PTHR21716">
    <property type="entry name" value="TRANSMEMBRANE PROTEIN"/>
    <property type="match status" value="1"/>
</dbReference>
<comment type="subcellular location">
    <subcellularLocation>
        <location evidence="1">Cell membrane</location>
        <topology evidence="1">Multi-pass membrane protein</topology>
    </subcellularLocation>
</comment>
<gene>
    <name evidence="10" type="ORF">FB566_3001</name>
</gene>
<dbReference type="OrthoDB" id="9784366at2"/>
<feature type="compositionally biased region" description="Basic and acidic residues" evidence="8">
    <location>
        <begin position="26"/>
        <end position="36"/>
    </location>
</feature>
<evidence type="ECO:0000256" key="2">
    <source>
        <dbReference type="ARBA" id="ARBA00009773"/>
    </source>
</evidence>
<dbReference type="PANTHER" id="PTHR21716:SF53">
    <property type="entry name" value="PERMEASE PERM-RELATED"/>
    <property type="match status" value="1"/>
</dbReference>
<comment type="caution">
    <text evidence="10">The sequence shown here is derived from an EMBL/GenBank/DDBJ whole genome shotgun (WGS) entry which is preliminary data.</text>
</comment>
<evidence type="ECO:0000313" key="10">
    <source>
        <dbReference type="EMBL" id="TQL77442.1"/>
    </source>
</evidence>
<evidence type="ECO:0000256" key="1">
    <source>
        <dbReference type="ARBA" id="ARBA00004651"/>
    </source>
</evidence>
<feature type="region of interest" description="Disordered" evidence="8">
    <location>
        <begin position="401"/>
        <end position="423"/>
    </location>
</feature>
<dbReference type="Pfam" id="PF01594">
    <property type="entry name" value="AI-2E_transport"/>
    <property type="match status" value="1"/>
</dbReference>
<accession>A0A543AXY7</accession>
<proteinExistence type="inferred from homology"/>
<feature type="transmembrane region" description="Helical" evidence="9">
    <location>
        <begin position="121"/>
        <end position="143"/>
    </location>
</feature>
<sequence>MSRLGRTSARARQVWRALRKNPYLERVEQARHRNEDPPPPEPPPVDDLEPDPEADPGIPRSLKVASSWAWRTLVIAAAVIGVLYLADILAVVVIPMLISLLLAAMLQPLVALLVRAHIPRSLAAAVVLVAGLGTVAGVLTYVINQFIEGVPELVANVQRGVQTIQTWAKEGPLHLEQAQIDNFFKQLSDSISNWLAADPTSAAETAGVTLGVALTTLTGLFLVLFTTFFFMRDGRRIWNFLIGMLPTAATEPMVRAGNASWRSLVSYVRATILVAVIDAVGIGAGLVLLKVPLAIPLAALVFLGAFVPIVGATVSGAVAVLVALVGDDWVTALIVLGLVLAVQQLEGNVLQPILMGRAVSIHPLAVVLAVGAGVVLAGIIGALIAVPLVAVLNAGVRQLRMKPSPPPTEEPAEESPPTGTVTA</sequence>
<dbReference type="Proteomes" id="UP000317043">
    <property type="component" value="Unassembled WGS sequence"/>
</dbReference>
<comment type="similarity">
    <text evidence="2">Belongs to the autoinducer-2 exporter (AI-2E) (TC 2.A.86) family.</text>
</comment>
<feature type="transmembrane region" description="Helical" evidence="9">
    <location>
        <begin position="329"/>
        <end position="345"/>
    </location>
</feature>
<dbReference type="GO" id="GO:0055085">
    <property type="term" value="P:transmembrane transport"/>
    <property type="evidence" value="ECO:0007669"/>
    <property type="project" value="TreeGrafter"/>
</dbReference>
<dbReference type="RefSeq" id="WP_142040328.1">
    <property type="nucleotide sequence ID" value="NZ_JBHTGS010000001.1"/>
</dbReference>
<evidence type="ECO:0000256" key="6">
    <source>
        <dbReference type="ARBA" id="ARBA00022989"/>
    </source>
</evidence>
<evidence type="ECO:0000256" key="4">
    <source>
        <dbReference type="ARBA" id="ARBA00022475"/>
    </source>
</evidence>
<feature type="transmembrane region" description="Helical" evidence="9">
    <location>
        <begin position="295"/>
        <end position="322"/>
    </location>
</feature>
<evidence type="ECO:0000256" key="8">
    <source>
        <dbReference type="SAM" id="MobiDB-lite"/>
    </source>
</evidence>
<dbReference type="AlphaFoldDB" id="A0A543AXY7"/>
<evidence type="ECO:0000256" key="9">
    <source>
        <dbReference type="SAM" id="Phobius"/>
    </source>
</evidence>
<keyword evidence="6 9" id="KW-1133">Transmembrane helix</keyword>
<keyword evidence="5 9" id="KW-0812">Transmembrane</keyword>
<evidence type="ECO:0000256" key="5">
    <source>
        <dbReference type="ARBA" id="ARBA00022692"/>
    </source>
</evidence>
<dbReference type="FunCoup" id="A0A543AXY7">
    <property type="interactions" value="33"/>
</dbReference>
<feature type="transmembrane region" description="Helical" evidence="9">
    <location>
        <begin position="68"/>
        <end position="86"/>
    </location>
</feature>
<dbReference type="GO" id="GO:0005886">
    <property type="term" value="C:plasma membrane"/>
    <property type="evidence" value="ECO:0007669"/>
    <property type="project" value="UniProtKB-SubCell"/>
</dbReference>
<feature type="region of interest" description="Disordered" evidence="8">
    <location>
        <begin position="26"/>
        <end position="53"/>
    </location>
</feature>